<evidence type="ECO:0000313" key="2">
    <source>
        <dbReference type="EMBL" id="MBZ4187228.1"/>
    </source>
</evidence>
<keyword evidence="1" id="KW-0472">Membrane</keyword>
<feature type="transmembrane region" description="Helical" evidence="1">
    <location>
        <begin position="85"/>
        <end position="105"/>
    </location>
</feature>
<feature type="transmembrane region" description="Helical" evidence="1">
    <location>
        <begin position="117"/>
        <end position="135"/>
    </location>
</feature>
<protein>
    <recommendedName>
        <fullName evidence="4">Integron gene cassette protein</fullName>
    </recommendedName>
</protein>
<evidence type="ECO:0008006" key="4">
    <source>
        <dbReference type="Google" id="ProtNLM"/>
    </source>
</evidence>
<feature type="transmembrane region" description="Helical" evidence="1">
    <location>
        <begin position="147"/>
        <end position="167"/>
    </location>
</feature>
<name>A0ABS7THC0_9GAMM</name>
<keyword evidence="3" id="KW-1185">Reference proteome</keyword>
<organism evidence="2 3">
    <name type="scientific">Thermomonas beijingensis</name>
    <dbReference type="NCBI Taxonomy" id="2872701"/>
    <lineage>
        <taxon>Bacteria</taxon>
        <taxon>Pseudomonadati</taxon>
        <taxon>Pseudomonadota</taxon>
        <taxon>Gammaproteobacteria</taxon>
        <taxon>Lysobacterales</taxon>
        <taxon>Lysobacteraceae</taxon>
        <taxon>Thermomonas</taxon>
    </lineage>
</organism>
<sequence>YNLTVRSSRRRFMASCYLSASGCCRFGCTSLRRGLTQVLGRKEGLMRLAAQILLFVPILIGFWYVHSELSMWFQWLPDLFSARPLRLTGLLLGAVLSGIFAGIIFTAPIRLLYQRRALLAGVAVSLLATASNVYHMQFFGHLPFTKAALLLDLAALFLALPLCLFFLSRLRPNNSFKPTPLRGAA</sequence>
<dbReference type="Proteomes" id="UP001430290">
    <property type="component" value="Unassembled WGS sequence"/>
</dbReference>
<keyword evidence="1" id="KW-1133">Transmembrane helix</keyword>
<gene>
    <name evidence="2" type="ORF">K7B09_12940</name>
</gene>
<keyword evidence="1" id="KW-0812">Transmembrane</keyword>
<dbReference type="RefSeq" id="WP_223629894.1">
    <property type="nucleotide sequence ID" value="NZ_JAIQDJ010000035.1"/>
</dbReference>
<proteinExistence type="predicted"/>
<evidence type="ECO:0000256" key="1">
    <source>
        <dbReference type="SAM" id="Phobius"/>
    </source>
</evidence>
<comment type="caution">
    <text evidence="2">The sequence shown here is derived from an EMBL/GenBank/DDBJ whole genome shotgun (WGS) entry which is preliminary data.</text>
</comment>
<feature type="non-terminal residue" evidence="2">
    <location>
        <position position="1"/>
    </location>
</feature>
<evidence type="ECO:0000313" key="3">
    <source>
        <dbReference type="Proteomes" id="UP001430290"/>
    </source>
</evidence>
<feature type="transmembrane region" description="Helical" evidence="1">
    <location>
        <begin position="45"/>
        <end position="65"/>
    </location>
</feature>
<reference evidence="2" key="1">
    <citation type="submission" date="2021-09" db="EMBL/GenBank/DDBJ databases">
        <authorList>
            <person name="Wu T."/>
            <person name="Guo S.Z."/>
        </authorList>
    </citation>
    <scope>NUCLEOTIDE SEQUENCE</scope>
    <source>
        <strain evidence="2">RSS-23</strain>
    </source>
</reference>
<accession>A0ABS7THC0</accession>
<dbReference type="EMBL" id="JAIQDJ010000035">
    <property type="protein sequence ID" value="MBZ4187228.1"/>
    <property type="molecule type" value="Genomic_DNA"/>
</dbReference>